<dbReference type="PANTHER" id="PTHR14369">
    <property type="entry name" value="SURFEIT LOCUS PROTEIN 6"/>
    <property type="match status" value="1"/>
</dbReference>
<feature type="domain" description="Ribosomal RNA-processing protein 14 N-terminal" evidence="6">
    <location>
        <begin position="11"/>
        <end position="77"/>
    </location>
</feature>
<feature type="compositionally biased region" description="Basic and acidic residues" evidence="4">
    <location>
        <begin position="195"/>
        <end position="210"/>
    </location>
</feature>
<evidence type="ECO:0000256" key="3">
    <source>
        <dbReference type="ARBA" id="ARBA00023242"/>
    </source>
</evidence>
<evidence type="ECO:0000256" key="1">
    <source>
        <dbReference type="ARBA" id="ARBA00004123"/>
    </source>
</evidence>
<dbReference type="InParanoid" id="A0A7M7PN01"/>
<dbReference type="GeneID" id="574931"/>
<sequence>MEMDSADLMSSLQLHNDFFKSMTDLIPARYYFEQETKQGPAGTGKFHHNAKEKAPKQQLKDKSKKKTSNKRQRLDPDKQRSVTQIQEGMDKGQISGKDGVATSSRLWREKSEDESESDAVGTGLEDLSDDSGAEDDSKSPAVSSRIKPMSVESVSSGATIDELREKVQKRIEELRTKRKARAPLMEDMVPKKIARKEAEKEKKKKAEAYKAIKASKAQLEVSEKAKQKQMVNGDIHNDSNDSGDDGTTPQRTKKSDKKSAKGGKGGQKVAGGDDEAAVRFSQFDFAESEREQPKKKKRKKLTEPRSNKDFGRLLKKAELKEQKMAEMKEKDPDKAQEVETEGKWQTVIDKAQGIKVKDDVELLKKSIKRKEQRKKASKKQWDERKAKLEEKMKHKDAKKRTNIKAKTDGRKAKKVKRLQQKGKLLLQD</sequence>
<evidence type="ECO:0008006" key="9">
    <source>
        <dbReference type="Google" id="ProtNLM"/>
    </source>
</evidence>
<dbReference type="GO" id="GO:0042273">
    <property type="term" value="P:ribosomal large subunit biogenesis"/>
    <property type="evidence" value="ECO:0000318"/>
    <property type="project" value="GO_Central"/>
</dbReference>
<feature type="region of interest" description="Disordered" evidence="4">
    <location>
        <begin position="182"/>
        <end position="346"/>
    </location>
</feature>
<feature type="region of interest" description="Disordered" evidence="4">
    <location>
        <begin position="368"/>
        <end position="428"/>
    </location>
</feature>
<dbReference type="EnsemblMetazoa" id="XM_030997645">
    <property type="protein sequence ID" value="XP_030853505"/>
    <property type="gene ID" value="LOC115917951"/>
</dbReference>
<keyword evidence="8" id="KW-1185">Reference proteome</keyword>
<feature type="domain" description="Ribosomal RNA-processing protein 14/surfeit locus protein 6 C-terminal" evidence="5">
    <location>
        <begin position="196"/>
        <end position="416"/>
    </location>
</feature>
<dbReference type="InterPro" id="IPR007019">
    <property type="entry name" value="SURF6"/>
</dbReference>
<evidence type="ECO:0000259" key="6">
    <source>
        <dbReference type="Pfam" id="PF15459"/>
    </source>
</evidence>
<evidence type="ECO:0000313" key="7">
    <source>
        <dbReference type="EnsemblMetazoa" id="XP_030853505"/>
    </source>
</evidence>
<dbReference type="Proteomes" id="UP000007110">
    <property type="component" value="Unassembled WGS sequence"/>
</dbReference>
<feature type="region of interest" description="Disordered" evidence="4">
    <location>
        <begin position="37"/>
        <end position="162"/>
    </location>
</feature>
<dbReference type="Pfam" id="PF04935">
    <property type="entry name" value="SURF6"/>
    <property type="match status" value="1"/>
</dbReference>
<dbReference type="KEGG" id="spu:115917951"/>
<keyword evidence="3" id="KW-0539">Nucleus</keyword>
<accession>A0A7M7PN01</accession>
<reference evidence="7" key="2">
    <citation type="submission" date="2021-01" db="UniProtKB">
        <authorList>
            <consortium name="EnsemblMetazoa"/>
        </authorList>
    </citation>
    <scope>IDENTIFICATION</scope>
</reference>
<feature type="compositionally biased region" description="Basic residues" evidence="4">
    <location>
        <begin position="411"/>
        <end position="420"/>
    </location>
</feature>
<dbReference type="OrthoDB" id="444809at2759"/>
<evidence type="ECO:0000256" key="2">
    <source>
        <dbReference type="ARBA" id="ARBA00005904"/>
    </source>
</evidence>
<reference evidence="8" key="1">
    <citation type="submission" date="2015-02" db="EMBL/GenBank/DDBJ databases">
        <title>Genome sequencing for Strongylocentrotus purpuratus.</title>
        <authorList>
            <person name="Murali S."/>
            <person name="Liu Y."/>
            <person name="Vee V."/>
            <person name="English A."/>
            <person name="Wang M."/>
            <person name="Skinner E."/>
            <person name="Han Y."/>
            <person name="Muzny D.M."/>
            <person name="Worley K.C."/>
            <person name="Gibbs R.A."/>
        </authorList>
    </citation>
    <scope>NUCLEOTIDE SEQUENCE</scope>
</reference>
<feature type="compositionally biased region" description="Basic residues" evidence="4">
    <location>
        <begin position="394"/>
        <end position="403"/>
    </location>
</feature>
<feature type="compositionally biased region" description="Basic and acidic residues" evidence="4">
    <location>
        <begin position="301"/>
        <end position="342"/>
    </location>
</feature>
<dbReference type="InterPro" id="IPR029190">
    <property type="entry name" value="Rrp14/SURF6_C"/>
</dbReference>
<dbReference type="Pfam" id="PF15459">
    <property type="entry name" value="RRP14"/>
    <property type="match status" value="1"/>
</dbReference>
<comment type="similarity">
    <text evidence="2">Belongs to the SURF6 family.</text>
</comment>
<feature type="compositionally biased region" description="Basic residues" evidence="4">
    <location>
        <begin position="368"/>
        <end position="378"/>
    </location>
</feature>
<comment type="subcellular location">
    <subcellularLocation>
        <location evidence="1">Nucleus</location>
    </subcellularLocation>
</comment>
<dbReference type="GO" id="GO:0005730">
    <property type="term" value="C:nucleolus"/>
    <property type="evidence" value="ECO:0000318"/>
    <property type="project" value="GO_Central"/>
</dbReference>
<dbReference type="InterPro" id="IPR029188">
    <property type="entry name" value="Rrp14_N"/>
</dbReference>
<proteinExistence type="inferred from homology"/>
<feature type="compositionally biased region" description="Basic and acidic residues" evidence="4">
    <location>
        <begin position="379"/>
        <end position="393"/>
    </location>
</feature>
<dbReference type="RefSeq" id="XP_003724255.2">
    <property type="nucleotide sequence ID" value="XM_003724207.3"/>
</dbReference>
<evidence type="ECO:0000313" key="8">
    <source>
        <dbReference type="Proteomes" id="UP000007110"/>
    </source>
</evidence>
<dbReference type="GO" id="GO:0042274">
    <property type="term" value="P:ribosomal small subunit biogenesis"/>
    <property type="evidence" value="ECO:0000318"/>
    <property type="project" value="GO_Central"/>
</dbReference>
<dbReference type="GO" id="GO:0003723">
    <property type="term" value="F:RNA binding"/>
    <property type="evidence" value="ECO:0000318"/>
    <property type="project" value="GO_Central"/>
</dbReference>
<dbReference type="RefSeq" id="XP_030853505.1">
    <property type="nucleotide sequence ID" value="XM_030997645.1"/>
</dbReference>
<dbReference type="PANTHER" id="PTHR14369:SF0">
    <property type="entry name" value="SURFEIT LOCUS PROTEIN 6"/>
    <property type="match status" value="1"/>
</dbReference>
<name>A0A7M7PN01_STRPU</name>
<feature type="compositionally biased region" description="Basic residues" evidence="4">
    <location>
        <begin position="62"/>
        <end position="71"/>
    </location>
</feature>
<dbReference type="OMA" id="ICRARAQ"/>
<dbReference type="GO" id="GO:0003677">
    <property type="term" value="F:DNA binding"/>
    <property type="evidence" value="ECO:0000318"/>
    <property type="project" value="GO_Central"/>
</dbReference>
<dbReference type="KEGG" id="spu:574931"/>
<evidence type="ECO:0000256" key="4">
    <source>
        <dbReference type="SAM" id="MobiDB-lite"/>
    </source>
</evidence>
<protein>
    <recommendedName>
        <fullName evidence="9">Surfeit locus protein 6 homolog</fullName>
    </recommendedName>
</protein>
<organism evidence="7 8">
    <name type="scientific">Strongylocentrotus purpuratus</name>
    <name type="common">Purple sea urchin</name>
    <dbReference type="NCBI Taxonomy" id="7668"/>
    <lineage>
        <taxon>Eukaryota</taxon>
        <taxon>Metazoa</taxon>
        <taxon>Echinodermata</taxon>
        <taxon>Eleutherozoa</taxon>
        <taxon>Echinozoa</taxon>
        <taxon>Echinoidea</taxon>
        <taxon>Euechinoidea</taxon>
        <taxon>Echinacea</taxon>
        <taxon>Camarodonta</taxon>
        <taxon>Echinidea</taxon>
        <taxon>Strongylocentrotidae</taxon>
        <taxon>Strongylocentrotus</taxon>
    </lineage>
</organism>
<evidence type="ECO:0000259" key="5">
    <source>
        <dbReference type="Pfam" id="PF04935"/>
    </source>
</evidence>
<feature type="compositionally biased region" description="Basic and acidic residues" evidence="4">
    <location>
        <begin position="49"/>
        <end position="61"/>
    </location>
</feature>
<dbReference type="AlphaFoldDB" id="A0A7M7PN01"/>
<dbReference type="GeneID" id="115917951"/>